<accession>A0ABQ4NMD3</accession>
<reference evidence="3 4" key="1">
    <citation type="submission" date="2021-05" db="EMBL/GenBank/DDBJ databases">
        <title>Bacteria Genome sequencing.</title>
        <authorList>
            <person name="Takabe Y."/>
            <person name="Nakajima Y."/>
            <person name="Suzuki S."/>
            <person name="Shiozaki T."/>
        </authorList>
    </citation>
    <scope>NUCLEOTIDE SEQUENCE [LARGE SCALE GENOMIC DNA]</scope>
    <source>
        <strain evidence="3 4">AI_62</strain>
    </source>
</reference>
<name>A0ABQ4NMD3_9RHOB</name>
<proteinExistence type="predicted"/>
<keyword evidence="4" id="KW-1185">Reference proteome</keyword>
<dbReference type="Pfam" id="PF05065">
    <property type="entry name" value="Phage_capsid"/>
    <property type="match status" value="1"/>
</dbReference>
<comment type="caution">
    <text evidence="3">The sequence shown here is derived from an EMBL/GenBank/DDBJ whole genome shotgun (WGS) entry which is preliminary data.</text>
</comment>
<dbReference type="Gene3D" id="3.30.2400.10">
    <property type="entry name" value="Major capsid protein gp5"/>
    <property type="match status" value="1"/>
</dbReference>
<sequence>MLKSQEIQLAQSKRREKMAEIQKADEITDDARTELRSLTSAYEGAEVELRAALLVEGAERDKIKEPDRAESDFGRECRSFNLSGMVASLTEGKPLTGREAEVSAELENRHGDGQKGVRFPWESLLETRADVATDASTSVSGNLASHPTMNALERFFEASAAQRFGVSALQVTGAPSFPEITGGTGLSWVAEGAGADAAAISTTAVSPAIHTATGRYLLTRQAIRQNSALEAILRRDLSEVLREGMDLAVLQGTGADEQPAGFETVLTGGRTAALDDVASFSEFLLRATEIQETAKLSDPSGVRIAGAPIVHQTLADTLVSGTAVSELDRLKGAGFGMMWSSQVSTRGARDGTDKGASSVYFGAGANNAFVPTWGSPELLVDPYSESKTGKVALTMFAFVDVLIQRTATHYFKLTGVQDRA</sequence>
<dbReference type="SUPFAM" id="SSF56563">
    <property type="entry name" value="Major capsid protein gp5"/>
    <property type="match status" value="1"/>
</dbReference>
<dbReference type="Proteomes" id="UP000786693">
    <property type="component" value="Unassembled WGS sequence"/>
</dbReference>
<dbReference type="RefSeq" id="WP_220749088.1">
    <property type="nucleotide sequence ID" value="NZ_BPFH01000004.1"/>
</dbReference>
<evidence type="ECO:0000259" key="2">
    <source>
        <dbReference type="Pfam" id="PF05065"/>
    </source>
</evidence>
<gene>
    <name evidence="3" type="ORF">JANAI62_21960</name>
</gene>
<comment type="subcellular location">
    <subcellularLocation>
        <location evidence="1">Virion</location>
    </subcellularLocation>
</comment>
<evidence type="ECO:0000313" key="4">
    <source>
        <dbReference type="Proteomes" id="UP000786693"/>
    </source>
</evidence>
<protein>
    <recommendedName>
        <fullName evidence="2">Phage capsid-like C-terminal domain-containing protein</fullName>
    </recommendedName>
</protein>
<evidence type="ECO:0000313" key="3">
    <source>
        <dbReference type="EMBL" id="GIT95573.1"/>
    </source>
</evidence>
<dbReference type="InterPro" id="IPR054612">
    <property type="entry name" value="Phage_capsid-like_C"/>
</dbReference>
<dbReference type="NCBIfam" id="TIGR01554">
    <property type="entry name" value="major_cap_HK97"/>
    <property type="match status" value="1"/>
</dbReference>
<dbReference type="InterPro" id="IPR024455">
    <property type="entry name" value="Phage_capsid"/>
</dbReference>
<dbReference type="EMBL" id="BPFH01000004">
    <property type="protein sequence ID" value="GIT95573.1"/>
    <property type="molecule type" value="Genomic_DNA"/>
</dbReference>
<organism evidence="3 4">
    <name type="scientific">Jannaschia pagri</name>
    <dbReference type="NCBI Taxonomy" id="2829797"/>
    <lineage>
        <taxon>Bacteria</taxon>
        <taxon>Pseudomonadati</taxon>
        <taxon>Pseudomonadota</taxon>
        <taxon>Alphaproteobacteria</taxon>
        <taxon>Rhodobacterales</taxon>
        <taxon>Roseobacteraceae</taxon>
        <taxon>Jannaschia</taxon>
    </lineage>
</organism>
<feature type="domain" description="Phage capsid-like C-terminal" evidence="2">
    <location>
        <begin position="173"/>
        <end position="406"/>
    </location>
</feature>
<evidence type="ECO:0000256" key="1">
    <source>
        <dbReference type="ARBA" id="ARBA00004328"/>
    </source>
</evidence>